<evidence type="ECO:0000313" key="2">
    <source>
        <dbReference type="Proteomes" id="UP000190774"/>
    </source>
</evidence>
<dbReference type="Proteomes" id="UP000190774">
    <property type="component" value="Unassembled WGS sequence"/>
</dbReference>
<accession>A0A1T4X770</accession>
<gene>
    <name evidence="1" type="ORF">SAMN02745166_01161</name>
</gene>
<keyword evidence="2" id="KW-1185">Reference proteome</keyword>
<proteinExistence type="predicted"/>
<evidence type="ECO:0000313" key="1">
    <source>
        <dbReference type="EMBL" id="SKA85520.1"/>
    </source>
</evidence>
<dbReference type="InterPro" id="IPR046560">
    <property type="entry name" value="DUF6714"/>
</dbReference>
<reference evidence="2" key="1">
    <citation type="submission" date="2017-02" db="EMBL/GenBank/DDBJ databases">
        <authorList>
            <person name="Varghese N."/>
            <person name="Submissions S."/>
        </authorList>
    </citation>
    <scope>NUCLEOTIDE SEQUENCE [LARGE SCALE GENOMIC DNA]</scope>
    <source>
        <strain evidence="2">ATCC 700200</strain>
    </source>
</reference>
<dbReference type="AlphaFoldDB" id="A0A1T4X770"/>
<name>A0A1T4X770_9BACT</name>
<dbReference type="STRING" id="48467.SAMN02745166_01161"/>
<dbReference type="Pfam" id="PF20461">
    <property type="entry name" value="DUF6714"/>
    <property type="match status" value="1"/>
</dbReference>
<protein>
    <submittedName>
        <fullName evidence="1">Uncharacterized protein</fullName>
    </submittedName>
</protein>
<sequence>MMSPEEAKANEYDPDTIAQIELDDEARKEAAQLILQIEAAFAGIPRPAATLSVARGYDDEWILSEDRVLELNAQDPEMTWQEVTDASIQACQEYFFFSDAEGWRFYLPAYMCHYLRDFPDAGWDAVYWACVSLDHVDLLDEAQLRCVDHFVQLCHKYEGL</sequence>
<dbReference type="EMBL" id="FUYE01000003">
    <property type="protein sequence ID" value="SKA85520.1"/>
    <property type="molecule type" value="Genomic_DNA"/>
</dbReference>
<organism evidence="1 2">
    <name type="scientific">Prosthecobacter debontii</name>
    <dbReference type="NCBI Taxonomy" id="48467"/>
    <lineage>
        <taxon>Bacteria</taxon>
        <taxon>Pseudomonadati</taxon>
        <taxon>Verrucomicrobiota</taxon>
        <taxon>Verrucomicrobiia</taxon>
        <taxon>Verrucomicrobiales</taxon>
        <taxon>Verrucomicrobiaceae</taxon>
        <taxon>Prosthecobacter</taxon>
    </lineage>
</organism>